<keyword evidence="3" id="KW-1185">Reference proteome</keyword>
<evidence type="ECO:0000313" key="3">
    <source>
        <dbReference type="Proteomes" id="UP000076858"/>
    </source>
</evidence>
<dbReference type="Proteomes" id="UP000076858">
    <property type="component" value="Unassembled WGS sequence"/>
</dbReference>
<gene>
    <name evidence="2" type="ORF">APZ42_004103</name>
</gene>
<sequence>MAKKWNARNQQPRPSTTKRKPYIQPPFKNSAATSNRCILQPLSEKDERNTGPVAYGLFIALTEYLTPAVVRYLRKKGIETHSGPDYDCSQLLYKLIDEVERDKNFLYTEVSVVQLKRAIQGRNNICHINLPAIFRTWESTIFQWIRICEGFRDTHAATNIRAVYHCFQKKQYQQAVGNRMLRLPLRDYDEGDAFGLSQILYGCIVKFMAPSIRKFINLKNGSRTVVTLDFYENLKEIITKQQQFNDCLADSAENRNDPEMLHISMMARNHCSHGGFYEVFHNWEIFLNSWLKLL</sequence>
<comment type="caution">
    <text evidence="2">The sequence shown here is derived from an EMBL/GenBank/DDBJ whole genome shotgun (WGS) entry which is preliminary data.</text>
</comment>
<protein>
    <submittedName>
        <fullName evidence="2">Uncharacterized protein</fullName>
    </submittedName>
</protein>
<feature type="region of interest" description="Disordered" evidence="1">
    <location>
        <begin position="1"/>
        <end position="29"/>
    </location>
</feature>
<accession>A0A164H959</accession>
<proteinExistence type="predicted"/>
<dbReference type="EMBL" id="LRGB01012424">
    <property type="protein sequence ID" value="KZR99866.1"/>
    <property type="molecule type" value="Genomic_DNA"/>
</dbReference>
<evidence type="ECO:0000313" key="2">
    <source>
        <dbReference type="EMBL" id="KZR99866.1"/>
    </source>
</evidence>
<reference evidence="2 3" key="1">
    <citation type="submission" date="2016-03" db="EMBL/GenBank/DDBJ databases">
        <title>EvidentialGene: Evidence-directed Construction of Genes on Genomes.</title>
        <authorList>
            <person name="Gilbert D.G."/>
            <person name="Choi J.-H."/>
            <person name="Mockaitis K."/>
            <person name="Colbourne J."/>
            <person name="Pfrender M."/>
        </authorList>
    </citation>
    <scope>NUCLEOTIDE SEQUENCE [LARGE SCALE GENOMIC DNA]</scope>
    <source>
        <strain evidence="2 3">Xinb3</strain>
        <tissue evidence="2">Complete organism</tissue>
    </source>
</reference>
<feature type="non-terminal residue" evidence="2">
    <location>
        <position position="294"/>
    </location>
</feature>
<dbReference type="AlphaFoldDB" id="A0A164H959"/>
<name>A0A164H959_9CRUS</name>
<organism evidence="2 3">
    <name type="scientific">Daphnia magna</name>
    <dbReference type="NCBI Taxonomy" id="35525"/>
    <lineage>
        <taxon>Eukaryota</taxon>
        <taxon>Metazoa</taxon>
        <taxon>Ecdysozoa</taxon>
        <taxon>Arthropoda</taxon>
        <taxon>Crustacea</taxon>
        <taxon>Branchiopoda</taxon>
        <taxon>Diplostraca</taxon>
        <taxon>Cladocera</taxon>
        <taxon>Anomopoda</taxon>
        <taxon>Daphniidae</taxon>
        <taxon>Daphnia</taxon>
    </lineage>
</organism>
<dbReference type="OrthoDB" id="10374458at2759"/>
<evidence type="ECO:0000256" key="1">
    <source>
        <dbReference type="SAM" id="MobiDB-lite"/>
    </source>
</evidence>